<evidence type="ECO:0000313" key="1">
    <source>
        <dbReference type="EMBL" id="KAK8045531.1"/>
    </source>
</evidence>
<evidence type="ECO:0000313" key="2">
    <source>
        <dbReference type="Proteomes" id="UP001444661"/>
    </source>
</evidence>
<keyword evidence="2" id="KW-1185">Reference proteome</keyword>
<dbReference type="Proteomes" id="UP001444661">
    <property type="component" value="Unassembled WGS sequence"/>
</dbReference>
<protein>
    <submittedName>
        <fullName evidence="1">Uncharacterized protein</fullName>
    </submittedName>
</protein>
<name>A0ABR1THU0_9PEZI</name>
<accession>A0ABR1THU0</accession>
<gene>
    <name evidence="1" type="ORF">PG993_005555</name>
</gene>
<comment type="caution">
    <text evidence="1">The sequence shown here is derived from an EMBL/GenBank/DDBJ whole genome shotgun (WGS) entry which is preliminary data.</text>
</comment>
<organism evidence="1 2">
    <name type="scientific">Apiospora rasikravindrae</name>
    <dbReference type="NCBI Taxonomy" id="990691"/>
    <lineage>
        <taxon>Eukaryota</taxon>
        <taxon>Fungi</taxon>
        <taxon>Dikarya</taxon>
        <taxon>Ascomycota</taxon>
        <taxon>Pezizomycotina</taxon>
        <taxon>Sordariomycetes</taxon>
        <taxon>Xylariomycetidae</taxon>
        <taxon>Amphisphaeriales</taxon>
        <taxon>Apiosporaceae</taxon>
        <taxon>Apiospora</taxon>
    </lineage>
</organism>
<sequence>MDDVFARLCPPLRRREVCDQPREKKAKPVNDLGFNKRWSDLLHLLQAVGVKNMIMAQEAE</sequence>
<proteinExistence type="predicted"/>
<dbReference type="EMBL" id="JAQQWK010000003">
    <property type="protein sequence ID" value="KAK8045531.1"/>
    <property type="molecule type" value="Genomic_DNA"/>
</dbReference>
<reference evidence="1 2" key="1">
    <citation type="submission" date="2023-01" db="EMBL/GenBank/DDBJ databases">
        <title>Analysis of 21 Apiospora genomes using comparative genomics revels a genus with tremendous synthesis potential of carbohydrate active enzymes and secondary metabolites.</title>
        <authorList>
            <person name="Sorensen T."/>
        </authorList>
    </citation>
    <scope>NUCLEOTIDE SEQUENCE [LARGE SCALE GENOMIC DNA]</scope>
    <source>
        <strain evidence="1 2">CBS 33761</strain>
    </source>
</reference>